<dbReference type="RefSeq" id="WP_106535304.1">
    <property type="nucleotide sequence ID" value="NZ_ML142897.1"/>
</dbReference>
<evidence type="ECO:0000256" key="2">
    <source>
        <dbReference type="SAM" id="MobiDB-lite"/>
    </source>
</evidence>
<keyword evidence="5" id="KW-1185">Reference proteome</keyword>
<dbReference type="InterPro" id="IPR004167">
    <property type="entry name" value="PSBD"/>
</dbReference>
<comment type="similarity">
    <text evidence="1">Belongs to the 2-oxoacid dehydrogenase family.</text>
</comment>
<accession>A0A2P8EFI9</accession>
<dbReference type="EMBL" id="PYGE01000001">
    <property type="protein sequence ID" value="PSL08220.1"/>
    <property type="molecule type" value="Genomic_DNA"/>
</dbReference>
<name>A0A2P8EFI9_9ACTN</name>
<dbReference type="SUPFAM" id="SSF47005">
    <property type="entry name" value="Peripheral subunit-binding domain of 2-oxo acid dehydrogenase complex"/>
    <property type="match status" value="1"/>
</dbReference>
<evidence type="ECO:0000256" key="1">
    <source>
        <dbReference type="ARBA" id="ARBA00007317"/>
    </source>
</evidence>
<reference evidence="4 5" key="1">
    <citation type="submission" date="2018-03" db="EMBL/GenBank/DDBJ databases">
        <title>Genomic Encyclopedia of Archaeal and Bacterial Type Strains, Phase II (KMG-II): from individual species to whole genera.</title>
        <authorList>
            <person name="Goeker M."/>
        </authorList>
    </citation>
    <scope>NUCLEOTIDE SEQUENCE [LARGE SCALE GENOMIC DNA]</scope>
    <source>
        <strain evidence="4 5">DSM 45211</strain>
    </source>
</reference>
<dbReference type="InterPro" id="IPR036625">
    <property type="entry name" value="E3-bd_dom_sf"/>
</dbReference>
<sequence length="257" mass="25930">MSRRPTGVQFRTDIDSPVSVPPTPVVRDRAEELGVALDTVRGSGVAGRVRLADLAAAAGEPVPVSGQRRAGVRTDDRMVGDARAVVIVEADVTRRAGDGAGDGTELCGHVVSAALEAAAGGIAGAAVAVPDQHGGLRPVEVPNATELSAGGLARAMATVIDREPSSTSQPAPGAPMLTVVEAMEGASLDLPVVRPASAVTAAVGAPELRVVPTGPDDHGIAVRQVTRVAITWDPVILARSLIADVVAAIRSRLEGGA</sequence>
<proteinExistence type="inferred from homology"/>
<organism evidence="4 5">
    <name type="scientific">Haloactinopolyspora alba</name>
    <dbReference type="NCBI Taxonomy" id="648780"/>
    <lineage>
        <taxon>Bacteria</taxon>
        <taxon>Bacillati</taxon>
        <taxon>Actinomycetota</taxon>
        <taxon>Actinomycetes</taxon>
        <taxon>Jiangellales</taxon>
        <taxon>Jiangellaceae</taxon>
        <taxon>Haloactinopolyspora</taxon>
    </lineage>
</organism>
<evidence type="ECO:0000313" key="5">
    <source>
        <dbReference type="Proteomes" id="UP000243528"/>
    </source>
</evidence>
<dbReference type="Gene3D" id="3.30.559.10">
    <property type="entry name" value="Chloramphenicol acetyltransferase-like domain"/>
    <property type="match status" value="1"/>
</dbReference>
<comment type="caution">
    <text evidence="4">The sequence shown here is derived from an EMBL/GenBank/DDBJ whole genome shotgun (WGS) entry which is preliminary data.</text>
</comment>
<dbReference type="Gene3D" id="4.10.320.10">
    <property type="entry name" value="E3-binding domain"/>
    <property type="match status" value="1"/>
</dbReference>
<dbReference type="Proteomes" id="UP000243528">
    <property type="component" value="Unassembled WGS sequence"/>
</dbReference>
<feature type="domain" description="Peripheral subunit-binding (PSBD)" evidence="3">
    <location>
        <begin position="21"/>
        <end position="58"/>
    </location>
</feature>
<evidence type="ECO:0000259" key="3">
    <source>
        <dbReference type="PROSITE" id="PS51826"/>
    </source>
</evidence>
<dbReference type="AlphaFoldDB" id="A0A2P8EFI9"/>
<protein>
    <submittedName>
        <fullName evidence="4">E3 binding domain-containing protein</fullName>
    </submittedName>
</protein>
<feature type="region of interest" description="Disordered" evidence="2">
    <location>
        <begin position="1"/>
        <end position="21"/>
    </location>
</feature>
<dbReference type="GO" id="GO:0016746">
    <property type="term" value="F:acyltransferase activity"/>
    <property type="evidence" value="ECO:0007669"/>
    <property type="project" value="InterPro"/>
</dbReference>
<dbReference type="Pfam" id="PF02817">
    <property type="entry name" value="E3_binding"/>
    <property type="match status" value="1"/>
</dbReference>
<dbReference type="PROSITE" id="PS51826">
    <property type="entry name" value="PSBD"/>
    <property type="match status" value="1"/>
</dbReference>
<gene>
    <name evidence="4" type="ORF">CLV30_101190</name>
</gene>
<evidence type="ECO:0000313" key="4">
    <source>
        <dbReference type="EMBL" id="PSL08220.1"/>
    </source>
</evidence>
<dbReference type="InterPro" id="IPR023213">
    <property type="entry name" value="CAT-like_dom_sf"/>
</dbReference>